<dbReference type="Proteomes" id="UP000033699">
    <property type="component" value="Unassembled WGS sequence"/>
</dbReference>
<accession>A0A0F2TA74</accession>
<dbReference type="PATRIC" id="fig|359131.3.peg.5664"/>
<name>A0A0F2TA74_STRR3</name>
<protein>
    <recommendedName>
        <fullName evidence="3">Holo</fullName>
    </recommendedName>
</protein>
<sequence>MAATWTDVRDWILARNPDVTELDAETDIIDTRVITSLQFVELVLHVEELRGRMLESSEVDLDAFRTLGSIERTFLRQ</sequence>
<proteinExistence type="predicted"/>
<evidence type="ECO:0000313" key="1">
    <source>
        <dbReference type="EMBL" id="KJS60098.1"/>
    </source>
</evidence>
<evidence type="ECO:0008006" key="3">
    <source>
        <dbReference type="Google" id="ProtNLM"/>
    </source>
</evidence>
<dbReference type="SUPFAM" id="SSF47336">
    <property type="entry name" value="ACP-like"/>
    <property type="match status" value="1"/>
</dbReference>
<dbReference type="EMBL" id="JZKH01000051">
    <property type="protein sequence ID" value="KJS60098.1"/>
    <property type="molecule type" value="Genomic_DNA"/>
</dbReference>
<dbReference type="Gene3D" id="1.10.1200.10">
    <property type="entry name" value="ACP-like"/>
    <property type="match status" value="1"/>
</dbReference>
<evidence type="ECO:0000313" key="2">
    <source>
        <dbReference type="Proteomes" id="UP000033699"/>
    </source>
</evidence>
<comment type="caution">
    <text evidence="1">The sequence shown here is derived from an EMBL/GenBank/DDBJ whole genome shotgun (WGS) entry which is preliminary data.</text>
</comment>
<dbReference type="AlphaFoldDB" id="A0A0F2TA74"/>
<dbReference type="RefSeq" id="WP_045700002.1">
    <property type="nucleotide sequence ID" value="NZ_JZKH01000051.1"/>
</dbReference>
<gene>
    <name evidence="1" type="ORF">VM95_23285</name>
</gene>
<keyword evidence="2" id="KW-1185">Reference proteome</keyword>
<dbReference type="OrthoDB" id="8778689at2"/>
<reference evidence="1 2" key="1">
    <citation type="submission" date="2015-02" db="EMBL/GenBank/DDBJ databases">
        <authorList>
            <person name="Ju K.-S."/>
            <person name="Doroghazi J.R."/>
            <person name="Metcalf W."/>
        </authorList>
    </citation>
    <scope>NUCLEOTIDE SEQUENCE [LARGE SCALE GENOMIC DNA]</scope>
    <source>
        <strain evidence="1 2">ATCC 31215</strain>
    </source>
</reference>
<organism evidence="1 2">
    <name type="scientific">Streptomyces rubellomurinus (strain ATCC 31215)</name>
    <dbReference type="NCBI Taxonomy" id="359131"/>
    <lineage>
        <taxon>Bacteria</taxon>
        <taxon>Bacillati</taxon>
        <taxon>Actinomycetota</taxon>
        <taxon>Actinomycetes</taxon>
        <taxon>Kitasatosporales</taxon>
        <taxon>Streptomycetaceae</taxon>
        <taxon>Streptomyces</taxon>
    </lineage>
</organism>
<dbReference type="InterPro" id="IPR036736">
    <property type="entry name" value="ACP-like_sf"/>
</dbReference>